<comment type="caution">
    <text evidence="1">The sequence shown here is derived from an EMBL/GenBank/DDBJ whole genome shotgun (WGS) entry which is preliminary data.</text>
</comment>
<protein>
    <submittedName>
        <fullName evidence="1">Spore germination protein</fullName>
    </submittedName>
</protein>
<evidence type="ECO:0000313" key="2">
    <source>
        <dbReference type="Proteomes" id="UP001595843"/>
    </source>
</evidence>
<proteinExistence type="predicted"/>
<gene>
    <name evidence="1" type="ORF">ACFOUO_13005</name>
</gene>
<dbReference type="Proteomes" id="UP001595843">
    <property type="component" value="Unassembled WGS sequence"/>
</dbReference>
<keyword evidence="2" id="KW-1185">Reference proteome</keyword>
<dbReference type="RefSeq" id="WP_380705524.1">
    <property type="nucleotide sequence ID" value="NZ_JBHSAP010000015.1"/>
</dbReference>
<organism evidence="1 2">
    <name type="scientific">Salinithrix halophila</name>
    <dbReference type="NCBI Taxonomy" id="1485204"/>
    <lineage>
        <taxon>Bacteria</taxon>
        <taxon>Bacillati</taxon>
        <taxon>Bacillota</taxon>
        <taxon>Bacilli</taxon>
        <taxon>Bacillales</taxon>
        <taxon>Thermoactinomycetaceae</taxon>
        <taxon>Salinithrix</taxon>
    </lineage>
</organism>
<name>A0ABV8JGJ4_9BACL</name>
<reference evidence="2" key="1">
    <citation type="journal article" date="2019" name="Int. J. Syst. Evol. Microbiol.">
        <title>The Global Catalogue of Microorganisms (GCM) 10K type strain sequencing project: providing services to taxonomists for standard genome sequencing and annotation.</title>
        <authorList>
            <consortium name="The Broad Institute Genomics Platform"/>
            <consortium name="The Broad Institute Genome Sequencing Center for Infectious Disease"/>
            <person name="Wu L."/>
            <person name="Ma J."/>
        </authorList>
    </citation>
    <scope>NUCLEOTIDE SEQUENCE [LARGE SCALE GENOMIC DNA]</scope>
    <source>
        <strain evidence="2">IBRC-M 10813</strain>
    </source>
</reference>
<dbReference type="InterPro" id="IPR019618">
    <property type="entry name" value="Spore_germination_GerPA"/>
</dbReference>
<sequence length="70" mass="7832">MGTINNLKDVKIQEITSAGAVGYGNTINVNPTQNIKSEGVMVSLGDYQRGYYRSKNFYNDRDLSDQNRTP</sequence>
<accession>A0ABV8JGJ4</accession>
<dbReference type="EMBL" id="JBHSAP010000015">
    <property type="protein sequence ID" value="MFC4077719.1"/>
    <property type="molecule type" value="Genomic_DNA"/>
</dbReference>
<dbReference type="Pfam" id="PF10676">
    <property type="entry name" value="gerPA"/>
    <property type="match status" value="1"/>
</dbReference>
<evidence type="ECO:0000313" key="1">
    <source>
        <dbReference type="EMBL" id="MFC4077719.1"/>
    </source>
</evidence>